<sequence>MAGLCEGGNEPPGSLKVSGAPSVSSTFVFIRENMIMGGGMKFLAADMQIRAVDNRARSAEHYLQIRTISSQFTVLLAQSLEFTVSRTTDLQRQFTVLELRSLQLRSTALELRSLQLRSTALELRPSDADADADAHSSRTPVHKIGLLALAFSLTG</sequence>
<evidence type="ECO:0000313" key="2">
    <source>
        <dbReference type="EMBL" id="KAJ4428603.1"/>
    </source>
</evidence>
<protein>
    <submittedName>
        <fullName evidence="2">Uncharacterized protein</fullName>
    </submittedName>
</protein>
<dbReference type="EMBL" id="JAJSOF020000037">
    <property type="protein sequence ID" value="KAJ4428603.1"/>
    <property type="molecule type" value="Genomic_DNA"/>
</dbReference>
<gene>
    <name evidence="2" type="ORF">ANN_24647</name>
</gene>
<keyword evidence="3" id="KW-1185">Reference proteome</keyword>
<accession>A0ABQ8S3U5</accession>
<proteinExistence type="predicted"/>
<evidence type="ECO:0000313" key="3">
    <source>
        <dbReference type="Proteomes" id="UP001148838"/>
    </source>
</evidence>
<comment type="caution">
    <text evidence="2">The sequence shown here is derived from an EMBL/GenBank/DDBJ whole genome shotgun (WGS) entry which is preliminary data.</text>
</comment>
<reference evidence="2 3" key="1">
    <citation type="journal article" date="2022" name="Allergy">
        <title>Genome assembly and annotation of Periplaneta americana reveal a comprehensive cockroach allergen profile.</title>
        <authorList>
            <person name="Wang L."/>
            <person name="Xiong Q."/>
            <person name="Saelim N."/>
            <person name="Wang L."/>
            <person name="Nong W."/>
            <person name="Wan A.T."/>
            <person name="Shi M."/>
            <person name="Liu X."/>
            <person name="Cao Q."/>
            <person name="Hui J.H.L."/>
            <person name="Sookrung N."/>
            <person name="Leung T.F."/>
            <person name="Tungtrongchitr A."/>
            <person name="Tsui S.K.W."/>
        </authorList>
    </citation>
    <scope>NUCLEOTIDE SEQUENCE [LARGE SCALE GENOMIC DNA]</scope>
    <source>
        <strain evidence="2">PWHHKU_190912</strain>
    </source>
</reference>
<organism evidence="2 3">
    <name type="scientific">Periplaneta americana</name>
    <name type="common">American cockroach</name>
    <name type="synonym">Blatta americana</name>
    <dbReference type="NCBI Taxonomy" id="6978"/>
    <lineage>
        <taxon>Eukaryota</taxon>
        <taxon>Metazoa</taxon>
        <taxon>Ecdysozoa</taxon>
        <taxon>Arthropoda</taxon>
        <taxon>Hexapoda</taxon>
        <taxon>Insecta</taxon>
        <taxon>Pterygota</taxon>
        <taxon>Neoptera</taxon>
        <taxon>Polyneoptera</taxon>
        <taxon>Dictyoptera</taxon>
        <taxon>Blattodea</taxon>
        <taxon>Blattoidea</taxon>
        <taxon>Blattidae</taxon>
        <taxon>Blattinae</taxon>
        <taxon>Periplaneta</taxon>
    </lineage>
</organism>
<name>A0ABQ8S3U5_PERAM</name>
<evidence type="ECO:0000256" key="1">
    <source>
        <dbReference type="SAM" id="MobiDB-lite"/>
    </source>
</evidence>
<feature type="region of interest" description="Disordered" evidence="1">
    <location>
        <begin position="1"/>
        <end position="20"/>
    </location>
</feature>
<dbReference type="Proteomes" id="UP001148838">
    <property type="component" value="Unassembled WGS sequence"/>
</dbReference>